<evidence type="ECO:0000313" key="3">
    <source>
        <dbReference type="Proteomes" id="UP000001542"/>
    </source>
</evidence>
<feature type="transmembrane region" description="Helical" evidence="1">
    <location>
        <begin position="71"/>
        <end position="95"/>
    </location>
</feature>
<keyword evidence="1" id="KW-1133">Transmembrane helix</keyword>
<dbReference type="RefSeq" id="XP_001326943.1">
    <property type="nucleotide sequence ID" value="XM_001326908.1"/>
</dbReference>
<dbReference type="VEuPathDB" id="TrichDB:TVAG_038260"/>
<reference evidence="2" key="2">
    <citation type="journal article" date="2007" name="Science">
        <title>Draft genome sequence of the sexually transmitted pathogen Trichomonas vaginalis.</title>
        <authorList>
            <person name="Carlton J.M."/>
            <person name="Hirt R.P."/>
            <person name="Silva J.C."/>
            <person name="Delcher A.L."/>
            <person name="Schatz M."/>
            <person name="Zhao Q."/>
            <person name="Wortman J.R."/>
            <person name="Bidwell S.L."/>
            <person name="Alsmark U.C.M."/>
            <person name="Besteiro S."/>
            <person name="Sicheritz-Ponten T."/>
            <person name="Noel C.J."/>
            <person name="Dacks J.B."/>
            <person name="Foster P.G."/>
            <person name="Simillion C."/>
            <person name="Van de Peer Y."/>
            <person name="Miranda-Saavedra D."/>
            <person name="Barton G.J."/>
            <person name="Westrop G.D."/>
            <person name="Mueller S."/>
            <person name="Dessi D."/>
            <person name="Fiori P.L."/>
            <person name="Ren Q."/>
            <person name="Paulsen I."/>
            <person name="Zhang H."/>
            <person name="Bastida-Corcuera F.D."/>
            <person name="Simoes-Barbosa A."/>
            <person name="Brown M.T."/>
            <person name="Hayes R.D."/>
            <person name="Mukherjee M."/>
            <person name="Okumura C.Y."/>
            <person name="Schneider R."/>
            <person name="Smith A.J."/>
            <person name="Vanacova S."/>
            <person name="Villalvazo M."/>
            <person name="Haas B.J."/>
            <person name="Pertea M."/>
            <person name="Feldblyum T.V."/>
            <person name="Utterback T.R."/>
            <person name="Shu C.L."/>
            <person name="Osoegawa K."/>
            <person name="de Jong P.J."/>
            <person name="Hrdy I."/>
            <person name="Horvathova L."/>
            <person name="Zubacova Z."/>
            <person name="Dolezal P."/>
            <person name="Malik S.B."/>
            <person name="Logsdon J.M. Jr."/>
            <person name="Henze K."/>
            <person name="Gupta A."/>
            <person name="Wang C.C."/>
            <person name="Dunne R.L."/>
            <person name="Upcroft J.A."/>
            <person name="Upcroft P."/>
            <person name="White O."/>
            <person name="Salzberg S.L."/>
            <person name="Tang P."/>
            <person name="Chiu C.-H."/>
            <person name="Lee Y.-S."/>
            <person name="Embley T.M."/>
            <person name="Coombs G.H."/>
            <person name="Mottram J.C."/>
            <person name="Tachezy J."/>
            <person name="Fraser-Liggett C.M."/>
            <person name="Johnson P.J."/>
        </authorList>
    </citation>
    <scope>NUCLEOTIDE SEQUENCE [LARGE SCALE GENOMIC DNA]</scope>
    <source>
        <strain evidence="2">G3</strain>
    </source>
</reference>
<keyword evidence="3" id="KW-1185">Reference proteome</keyword>
<organism evidence="2 3">
    <name type="scientific">Trichomonas vaginalis (strain ATCC PRA-98 / G3)</name>
    <dbReference type="NCBI Taxonomy" id="412133"/>
    <lineage>
        <taxon>Eukaryota</taxon>
        <taxon>Metamonada</taxon>
        <taxon>Parabasalia</taxon>
        <taxon>Trichomonadida</taxon>
        <taxon>Trichomonadidae</taxon>
        <taxon>Trichomonas</taxon>
    </lineage>
</organism>
<evidence type="ECO:0000313" key="2">
    <source>
        <dbReference type="EMBL" id="EAY14720.1"/>
    </source>
</evidence>
<protein>
    <recommendedName>
        <fullName evidence="4">Transmembrane protein</fullName>
    </recommendedName>
</protein>
<dbReference type="InParanoid" id="A2DXY4"/>
<dbReference type="AlphaFoldDB" id="A2DXY4"/>
<dbReference type="Proteomes" id="UP000001542">
    <property type="component" value="Unassembled WGS sequence"/>
</dbReference>
<sequence length="200" mass="22872">MSNPPPDVPQTSPPPRSRILLSIPMAWTLILLGYLCNFGECLYAGFTLMISVCSYSWLSDLQFFAYYCQHAISYSYAHIFLLWFFSVIHCTYATFSFKTTKIHLASILYIISAVFGIIAAIISFLTLKTDMAYVTMYRRDGAWWVEELTGDAYSSWRKDTFLPFRALDIARTVLILLMAVIFVFSFNISSPDFNRSFGLA</sequence>
<dbReference type="OrthoDB" id="10594122at2759"/>
<evidence type="ECO:0008006" key="4">
    <source>
        <dbReference type="Google" id="ProtNLM"/>
    </source>
</evidence>
<dbReference type="EMBL" id="DS113266">
    <property type="protein sequence ID" value="EAY14720.1"/>
    <property type="molecule type" value="Genomic_DNA"/>
</dbReference>
<reference evidence="2" key="1">
    <citation type="submission" date="2006-10" db="EMBL/GenBank/DDBJ databases">
        <authorList>
            <person name="Amadeo P."/>
            <person name="Zhao Q."/>
            <person name="Wortman J."/>
            <person name="Fraser-Liggett C."/>
            <person name="Carlton J."/>
        </authorList>
    </citation>
    <scope>NUCLEOTIDE SEQUENCE</scope>
    <source>
        <strain evidence="2">G3</strain>
    </source>
</reference>
<keyword evidence="1" id="KW-0812">Transmembrane</keyword>
<feature type="transmembrane region" description="Helical" evidence="1">
    <location>
        <begin position="169"/>
        <end position="188"/>
    </location>
</feature>
<proteinExistence type="predicted"/>
<evidence type="ECO:0000256" key="1">
    <source>
        <dbReference type="SAM" id="Phobius"/>
    </source>
</evidence>
<name>A2DXY4_TRIV3</name>
<dbReference type="KEGG" id="tva:4772713"/>
<accession>A2DXY4</accession>
<keyword evidence="1" id="KW-0472">Membrane</keyword>
<feature type="transmembrane region" description="Helical" evidence="1">
    <location>
        <begin position="107"/>
        <end position="127"/>
    </location>
</feature>
<dbReference type="VEuPathDB" id="TrichDB:TVAGG3_0961040"/>
<gene>
    <name evidence="2" type="ORF">TVAG_038260</name>
</gene>
<feature type="transmembrane region" description="Helical" evidence="1">
    <location>
        <begin position="41"/>
        <end position="59"/>
    </location>
</feature>